<proteinExistence type="predicted"/>
<name>A0AAD7BSF2_MYCRO</name>
<sequence length="210" mass="23402">MESFSRGGKGDNAADATNAPALSKYKGYTLLPQTDYYLISDERDPYGERNTPFLNWALSRSTPSSPQANTRVRVSRRRWSVTGSRWLLLVDEWHCLREASDARYGSSRRGALGRPEALKPELHDKEAPGMQDLARGLSTVVMAHWSASSPNTSLSIHAVLQTLHSGAIERCLHCAQMDRAQLQQPPHSVAEWWGNQTVNCAHPPEALPER</sequence>
<reference evidence="1" key="1">
    <citation type="submission" date="2023-03" db="EMBL/GenBank/DDBJ databases">
        <title>Massive genome expansion in bonnet fungi (Mycena s.s.) driven by repeated elements and novel gene families across ecological guilds.</title>
        <authorList>
            <consortium name="Lawrence Berkeley National Laboratory"/>
            <person name="Harder C.B."/>
            <person name="Miyauchi S."/>
            <person name="Viragh M."/>
            <person name="Kuo A."/>
            <person name="Thoen E."/>
            <person name="Andreopoulos B."/>
            <person name="Lu D."/>
            <person name="Skrede I."/>
            <person name="Drula E."/>
            <person name="Henrissat B."/>
            <person name="Morin E."/>
            <person name="Kohler A."/>
            <person name="Barry K."/>
            <person name="LaButti K."/>
            <person name="Morin E."/>
            <person name="Salamov A."/>
            <person name="Lipzen A."/>
            <person name="Mereny Z."/>
            <person name="Hegedus B."/>
            <person name="Baldrian P."/>
            <person name="Stursova M."/>
            <person name="Weitz H."/>
            <person name="Taylor A."/>
            <person name="Grigoriev I.V."/>
            <person name="Nagy L.G."/>
            <person name="Martin F."/>
            <person name="Kauserud H."/>
        </authorList>
    </citation>
    <scope>NUCLEOTIDE SEQUENCE</scope>
    <source>
        <strain evidence="1">CBHHK067</strain>
    </source>
</reference>
<comment type="caution">
    <text evidence="1">The sequence shown here is derived from an EMBL/GenBank/DDBJ whole genome shotgun (WGS) entry which is preliminary data.</text>
</comment>
<keyword evidence="2" id="KW-1185">Reference proteome</keyword>
<dbReference type="Proteomes" id="UP001221757">
    <property type="component" value="Unassembled WGS sequence"/>
</dbReference>
<accession>A0AAD7BSF2</accession>
<evidence type="ECO:0000313" key="1">
    <source>
        <dbReference type="EMBL" id="KAJ7629307.1"/>
    </source>
</evidence>
<dbReference type="EMBL" id="JARKIE010000548">
    <property type="protein sequence ID" value="KAJ7629307.1"/>
    <property type="molecule type" value="Genomic_DNA"/>
</dbReference>
<dbReference type="AlphaFoldDB" id="A0AAD7BSF2"/>
<protein>
    <submittedName>
        <fullName evidence="1">Uncharacterized protein</fullName>
    </submittedName>
</protein>
<organism evidence="1 2">
    <name type="scientific">Mycena rosella</name>
    <name type="common">Pink bonnet</name>
    <name type="synonym">Agaricus rosellus</name>
    <dbReference type="NCBI Taxonomy" id="1033263"/>
    <lineage>
        <taxon>Eukaryota</taxon>
        <taxon>Fungi</taxon>
        <taxon>Dikarya</taxon>
        <taxon>Basidiomycota</taxon>
        <taxon>Agaricomycotina</taxon>
        <taxon>Agaricomycetes</taxon>
        <taxon>Agaricomycetidae</taxon>
        <taxon>Agaricales</taxon>
        <taxon>Marasmiineae</taxon>
        <taxon>Mycenaceae</taxon>
        <taxon>Mycena</taxon>
    </lineage>
</organism>
<gene>
    <name evidence="1" type="ORF">B0H17DRAFT_1150661</name>
</gene>
<evidence type="ECO:0000313" key="2">
    <source>
        <dbReference type="Proteomes" id="UP001221757"/>
    </source>
</evidence>